<gene>
    <name evidence="1" type="ORF">CQ13_34620</name>
</gene>
<dbReference type="EMBL" id="LLYA01000191">
    <property type="protein sequence ID" value="KRR19102.1"/>
    <property type="molecule type" value="Genomic_DNA"/>
</dbReference>
<organism evidence="1 2">
    <name type="scientific">Bradyrhizobium retamae</name>
    <dbReference type="NCBI Taxonomy" id="1300035"/>
    <lineage>
        <taxon>Bacteria</taxon>
        <taxon>Pseudomonadati</taxon>
        <taxon>Pseudomonadota</taxon>
        <taxon>Alphaproteobacteria</taxon>
        <taxon>Hyphomicrobiales</taxon>
        <taxon>Nitrobacteraceae</taxon>
        <taxon>Bradyrhizobium</taxon>
    </lineage>
</organism>
<sequence length="76" mass="8487">MTNRALQQRAAQQFAGDRQLPDKLLTRLWARLRIIHKNESMLPLQVNAKPSDLAVFATASDSGSRTRPPIFAPESS</sequence>
<evidence type="ECO:0000313" key="1">
    <source>
        <dbReference type="EMBL" id="KRR19102.1"/>
    </source>
</evidence>
<keyword evidence="2" id="KW-1185">Reference proteome</keyword>
<dbReference type="Proteomes" id="UP000052023">
    <property type="component" value="Unassembled WGS sequence"/>
</dbReference>
<proteinExistence type="predicted"/>
<comment type="caution">
    <text evidence="1">The sequence shown here is derived from an EMBL/GenBank/DDBJ whole genome shotgun (WGS) entry which is preliminary data.</text>
</comment>
<evidence type="ECO:0000313" key="2">
    <source>
        <dbReference type="Proteomes" id="UP000052023"/>
    </source>
</evidence>
<dbReference type="AlphaFoldDB" id="A0A0R3MHM0"/>
<reference evidence="1 2" key="1">
    <citation type="submission" date="2014-03" db="EMBL/GenBank/DDBJ databases">
        <title>Bradyrhizobium valentinum sp. nov., isolated from effective nodules of Lupinus mariae-josephae, a lupine endemic of basic-lime soils in Eastern Spain.</title>
        <authorList>
            <person name="Duran D."/>
            <person name="Rey L."/>
            <person name="Navarro A."/>
            <person name="Busquets A."/>
            <person name="Imperial J."/>
            <person name="Ruiz-Argueso T."/>
        </authorList>
    </citation>
    <scope>NUCLEOTIDE SEQUENCE [LARGE SCALE GENOMIC DNA]</scope>
    <source>
        <strain evidence="1 2">Ro19</strain>
    </source>
</reference>
<name>A0A0R3MHM0_9BRAD</name>
<accession>A0A0R3MHM0</accession>
<protein>
    <submittedName>
        <fullName evidence="1">Uncharacterized protein</fullName>
    </submittedName>
</protein>
<dbReference type="RefSeq" id="WP_057846842.1">
    <property type="nucleotide sequence ID" value="NZ_LLYA01000191.1"/>
</dbReference>